<gene>
    <name evidence="2" type="ORF">GCM10011494_09550</name>
</gene>
<dbReference type="Gene3D" id="3.60.21.10">
    <property type="match status" value="1"/>
</dbReference>
<feature type="domain" description="Calcineurin-like phosphoesterase" evidence="1">
    <location>
        <begin position="10"/>
        <end position="199"/>
    </location>
</feature>
<dbReference type="CDD" id="cd00144">
    <property type="entry name" value="MPP_PPP_family"/>
    <property type="match status" value="1"/>
</dbReference>
<dbReference type="GO" id="GO:0008803">
    <property type="term" value="F:bis(5'-nucleosyl)-tetraphosphatase (symmetrical) activity"/>
    <property type="evidence" value="ECO:0007669"/>
    <property type="project" value="TreeGrafter"/>
</dbReference>
<dbReference type="PANTHER" id="PTHR42850">
    <property type="entry name" value="METALLOPHOSPHOESTERASE"/>
    <property type="match status" value="1"/>
</dbReference>
<dbReference type="PANTHER" id="PTHR42850:SF4">
    <property type="entry name" value="ZINC-DEPENDENT ENDOPOLYPHOSPHATASE"/>
    <property type="match status" value="1"/>
</dbReference>
<dbReference type="GO" id="GO:0110154">
    <property type="term" value="P:RNA decapping"/>
    <property type="evidence" value="ECO:0007669"/>
    <property type="project" value="TreeGrafter"/>
</dbReference>
<dbReference type="EMBL" id="BMHK01000004">
    <property type="protein sequence ID" value="GGB93217.1"/>
    <property type="molecule type" value="Genomic_DNA"/>
</dbReference>
<dbReference type="InterPro" id="IPR029052">
    <property type="entry name" value="Metallo-depent_PP-like"/>
</dbReference>
<dbReference type="Pfam" id="PF00149">
    <property type="entry name" value="Metallophos"/>
    <property type="match status" value="1"/>
</dbReference>
<proteinExistence type="predicted"/>
<keyword evidence="3" id="KW-1185">Reference proteome</keyword>
<dbReference type="GO" id="GO:0005737">
    <property type="term" value="C:cytoplasm"/>
    <property type="evidence" value="ECO:0007669"/>
    <property type="project" value="TreeGrafter"/>
</dbReference>
<evidence type="ECO:0000259" key="1">
    <source>
        <dbReference type="Pfam" id="PF00149"/>
    </source>
</evidence>
<dbReference type="GO" id="GO:0016791">
    <property type="term" value="F:phosphatase activity"/>
    <property type="evidence" value="ECO:0007669"/>
    <property type="project" value="TreeGrafter"/>
</dbReference>
<organism evidence="2 3">
    <name type="scientific">Novosphingobium endophyticum</name>
    <dbReference type="NCBI Taxonomy" id="1955250"/>
    <lineage>
        <taxon>Bacteria</taxon>
        <taxon>Pseudomonadati</taxon>
        <taxon>Pseudomonadota</taxon>
        <taxon>Alphaproteobacteria</taxon>
        <taxon>Sphingomonadales</taxon>
        <taxon>Sphingomonadaceae</taxon>
        <taxon>Novosphingobium</taxon>
    </lineage>
</organism>
<comment type="caution">
    <text evidence="2">The sequence shown here is derived from an EMBL/GenBank/DDBJ whole genome shotgun (WGS) entry which is preliminary data.</text>
</comment>
<dbReference type="SUPFAM" id="SSF56300">
    <property type="entry name" value="Metallo-dependent phosphatases"/>
    <property type="match status" value="1"/>
</dbReference>
<dbReference type="AlphaFoldDB" id="A0A916X3N2"/>
<evidence type="ECO:0000313" key="2">
    <source>
        <dbReference type="EMBL" id="GGB93217.1"/>
    </source>
</evidence>
<accession>A0A916X3N2</accession>
<evidence type="ECO:0000313" key="3">
    <source>
        <dbReference type="Proteomes" id="UP000608154"/>
    </source>
</evidence>
<reference evidence="2" key="2">
    <citation type="submission" date="2020-09" db="EMBL/GenBank/DDBJ databases">
        <authorList>
            <person name="Sun Q."/>
            <person name="Zhou Y."/>
        </authorList>
    </citation>
    <scope>NUCLEOTIDE SEQUENCE</scope>
    <source>
        <strain evidence="2">CGMCC 1.15095</strain>
    </source>
</reference>
<sequence>MAAAVPEGRRLYAIGDIHGRADLLDGLLARILADEQARGGPAGELIFLGDLVDRGPDSAQVIERLIALREQRPGTRFLLGNHEEVFLSALGGDRKALRLFHRIGGAETILSYGITPAAYAAADFDELAAMFQAAVPDAHRAFLESFEDMIIEGDYVFVHAGVRPGVALTEQRPSDLRWIREEFLSWGDPLEKVVVHGHSIFEEVVELPHRIGLDTGAYRHGILTAMAFEGCDRWILQEQRQFEAAAA</sequence>
<protein>
    <submittedName>
        <fullName evidence="2">Bis(5'-nucleosyl)-tetraphosphatase</fullName>
    </submittedName>
</protein>
<dbReference type="Proteomes" id="UP000608154">
    <property type="component" value="Unassembled WGS sequence"/>
</dbReference>
<dbReference type="InterPro" id="IPR050126">
    <property type="entry name" value="Ap4A_hydrolase"/>
</dbReference>
<reference evidence="2" key="1">
    <citation type="journal article" date="2014" name="Int. J. Syst. Evol. Microbiol.">
        <title>Complete genome sequence of Corynebacterium casei LMG S-19264T (=DSM 44701T), isolated from a smear-ripened cheese.</title>
        <authorList>
            <consortium name="US DOE Joint Genome Institute (JGI-PGF)"/>
            <person name="Walter F."/>
            <person name="Albersmeier A."/>
            <person name="Kalinowski J."/>
            <person name="Ruckert C."/>
        </authorList>
    </citation>
    <scope>NUCLEOTIDE SEQUENCE</scope>
    <source>
        <strain evidence="2">CGMCC 1.15095</strain>
    </source>
</reference>
<dbReference type="InterPro" id="IPR004843">
    <property type="entry name" value="Calcineurin-like_PHP"/>
</dbReference>
<name>A0A916X3N2_9SPHN</name>